<gene>
    <name evidence="2" type="ORF">IM755_11805</name>
</gene>
<evidence type="ECO:0008006" key="4">
    <source>
        <dbReference type="Google" id="ProtNLM"/>
    </source>
</evidence>
<feature type="transmembrane region" description="Helical" evidence="1">
    <location>
        <begin position="185"/>
        <end position="203"/>
    </location>
</feature>
<name>A0ABR9WUQ9_9FLAO</name>
<keyword evidence="1" id="KW-0472">Membrane</keyword>
<feature type="transmembrane region" description="Helical" evidence="1">
    <location>
        <begin position="96"/>
        <end position="114"/>
    </location>
</feature>
<sequence>MENKYLFSFVISLLGLFFLVFNTILFLRNSQIKKQISNVFLIYLVTLSIIEVACHVIGILKPNANFFISHFYFIFQFTFLSYLYHKLIGSNFISKIILFVYLIQMTILVVMYIFDPSLFWRFNEYEIIATSFILVVYAFYFIYKEMDKVHYYYNFSIGLILYLLCSVSIFLYGNLELVLIENPHIDIWIFNTVFYIIFQFMIYREYAFFTSKLHKNDNEEDDVLLGDL</sequence>
<evidence type="ECO:0000256" key="1">
    <source>
        <dbReference type="SAM" id="Phobius"/>
    </source>
</evidence>
<feature type="transmembrane region" description="Helical" evidence="1">
    <location>
        <begin position="155"/>
        <end position="173"/>
    </location>
</feature>
<keyword evidence="3" id="KW-1185">Reference proteome</keyword>
<organism evidence="2 3">
    <name type="scientific">Flavobacterium proteolyticum</name>
    <dbReference type="NCBI Taxonomy" id="2911683"/>
    <lineage>
        <taxon>Bacteria</taxon>
        <taxon>Pseudomonadati</taxon>
        <taxon>Bacteroidota</taxon>
        <taxon>Flavobacteriia</taxon>
        <taxon>Flavobacteriales</taxon>
        <taxon>Flavobacteriaceae</taxon>
        <taxon>Flavobacterium</taxon>
    </lineage>
</organism>
<dbReference type="Proteomes" id="UP000656274">
    <property type="component" value="Unassembled WGS sequence"/>
</dbReference>
<accession>A0ABR9WUQ9</accession>
<feature type="transmembrane region" description="Helical" evidence="1">
    <location>
        <begin position="126"/>
        <end position="143"/>
    </location>
</feature>
<reference evidence="2 3" key="1">
    <citation type="submission" date="2020-10" db="EMBL/GenBank/DDBJ databases">
        <title>The genome sequence of Flavobacterium aquaticum 1Y8A.</title>
        <authorList>
            <person name="Liu Y."/>
        </authorList>
    </citation>
    <scope>NUCLEOTIDE SEQUENCE [LARGE SCALE GENOMIC DNA]</scope>
    <source>
        <strain evidence="2 3">1Y8A</strain>
    </source>
</reference>
<evidence type="ECO:0000313" key="3">
    <source>
        <dbReference type="Proteomes" id="UP000656274"/>
    </source>
</evidence>
<feature type="transmembrane region" description="Helical" evidence="1">
    <location>
        <begin position="66"/>
        <end position="84"/>
    </location>
</feature>
<comment type="caution">
    <text evidence="2">The sequence shown here is derived from an EMBL/GenBank/DDBJ whole genome shotgun (WGS) entry which is preliminary data.</text>
</comment>
<feature type="transmembrane region" description="Helical" evidence="1">
    <location>
        <begin position="6"/>
        <end position="27"/>
    </location>
</feature>
<keyword evidence="1" id="KW-1133">Transmembrane helix</keyword>
<protein>
    <recommendedName>
        <fullName evidence="4">YhhN-like protein</fullName>
    </recommendedName>
</protein>
<proteinExistence type="predicted"/>
<keyword evidence="1" id="KW-0812">Transmembrane</keyword>
<dbReference type="RefSeq" id="WP_194097109.1">
    <property type="nucleotide sequence ID" value="NZ_JADFTZ010000007.1"/>
</dbReference>
<dbReference type="EMBL" id="JADFTZ010000007">
    <property type="protein sequence ID" value="MBE9577395.1"/>
    <property type="molecule type" value="Genomic_DNA"/>
</dbReference>
<evidence type="ECO:0000313" key="2">
    <source>
        <dbReference type="EMBL" id="MBE9577395.1"/>
    </source>
</evidence>
<feature type="transmembrane region" description="Helical" evidence="1">
    <location>
        <begin position="39"/>
        <end position="60"/>
    </location>
</feature>